<sequence length="140" mass="15143">MTTPELEPGTFLITSGMDDRARASCKALPRADGNAHPIFAFIAALGGMGTSIAALCELCGSSIEAGPVLASTRIRWLAPMTVDSEYGVEARIVDTVAKQSRRFGKAIHARIRFTVLHGETECAEVDIHMILPERESDDER</sequence>
<dbReference type="AlphaFoldDB" id="A0A7Z0BUY8"/>
<protein>
    <submittedName>
        <fullName evidence="1">Acyl dehydratase</fullName>
    </submittedName>
</protein>
<reference evidence="1 2" key="1">
    <citation type="submission" date="2020-07" db="EMBL/GenBank/DDBJ databases">
        <title>Genomic Encyclopedia of Type Strains, Phase IV (KMG-IV): sequencing the most valuable type-strain genomes for metagenomic binning, comparative biology and taxonomic classification.</title>
        <authorList>
            <person name="Goeker M."/>
        </authorList>
    </citation>
    <scope>NUCLEOTIDE SEQUENCE [LARGE SCALE GENOMIC DNA]</scope>
    <source>
        <strain evidence="1 2">DSM 29043</strain>
    </source>
</reference>
<dbReference type="EMBL" id="JACBZF010000007">
    <property type="protein sequence ID" value="NYH96754.1"/>
    <property type="molecule type" value="Genomic_DNA"/>
</dbReference>
<name>A0A7Z0BUY8_9SPHN</name>
<gene>
    <name evidence="1" type="ORF">FHS75_003105</name>
</gene>
<evidence type="ECO:0000313" key="2">
    <source>
        <dbReference type="Proteomes" id="UP000522081"/>
    </source>
</evidence>
<keyword evidence="2" id="KW-1185">Reference proteome</keyword>
<dbReference type="RefSeq" id="WP_179408565.1">
    <property type="nucleotide sequence ID" value="NZ_BMGF01000008.1"/>
</dbReference>
<proteinExistence type="predicted"/>
<organism evidence="1 2">
    <name type="scientific">Novosphingobium marinum</name>
    <dbReference type="NCBI Taxonomy" id="1514948"/>
    <lineage>
        <taxon>Bacteria</taxon>
        <taxon>Pseudomonadati</taxon>
        <taxon>Pseudomonadota</taxon>
        <taxon>Alphaproteobacteria</taxon>
        <taxon>Sphingomonadales</taxon>
        <taxon>Sphingomonadaceae</taxon>
        <taxon>Novosphingobium</taxon>
    </lineage>
</organism>
<evidence type="ECO:0000313" key="1">
    <source>
        <dbReference type="EMBL" id="NYH96754.1"/>
    </source>
</evidence>
<dbReference type="Proteomes" id="UP000522081">
    <property type="component" value="Unassembled WGS sequence"/>
</dbReference>
<accession>A0A7Z0BUY8</accession>
<comment type="caution">
    <text evidence="1">The sequence shown here is derived from an EMBL/GenBank/DDBJ whole genome shotgun (WGS) entry which is preliminary data.</text>
</comment>